<evidence type="ECO:0000313" key="9">
    <source>
        <dbReference type="EMBL" id="EEB14950.1"/>
    </source>
</evidence>
<keyword evidence="11" id="KW-1185">Reference proteome</keyword>
<comment type="similarity">
    <text evidence="1">Belongs to the class I-like SAM-binding methyltransferase superfamily. RNA methyltransferase RlmE family.</text>
</comment>
<dbReference type="GeneID" id="8231771"/>
<dbReference type="RefSeq" id="XP_002427688.1">
    <property type="nucleotide sequence ID" value="XM_002427643.1"/>
</dbReference>
<evidence type="ECO:0000256" key="2">
    <source>
        <dbReference type="ARBA" id="ARBA00022552"/>
    </source>
</evidence>
<keyword evidence="2" id="KW-0698">rRNA processing</keyword>
<dbReference type="Proteomes" id="UP000009046">
    <property type="component" value="Unassembled WGS sequence"/>
</dbReference>
<dbReference type="EMBL" id="AAZO01003904">
    <property type="status" value="NOT_ANNOTATED_CDS"/>
    <property type="molecule type" value="Genomic_DNA"/>
</dbReference>
<evidence type="ECO:0000313" key="10">
    <source>
        <dbReference type="EnsemblMetazoa" id="PHUM335450-PA"/>
    </source>
</evidence>
<reference evidence="10" key="3">
    <citation type="submission" date="2020-05" db="UniProtKB">
        <authorList>
            <consortium name="EnsemblMetazoa"/>
        </authorList>
    </citation>
    <scope>IDENTIFICATION</scope>
    <source>
        <strain evidence="10">USDA</strain>
    </source>
</reference>
<keyword evidence="4" id="KW-0808">Transferase</keyword>
<dbReference type="InterPro" id="IPR050082">
    <property type="entry name" value="RNA_methyltr_RlmE"/>
</dbReference>
<dbReference type="OMA" id="HRQTDHL"/>
<dbReference type="InterPro" id="IPR002877">
    <property type="entry name" value="RNA_MeTrfase_FtsJ_dom"/>
</dbReference>
<dbReference type="OrthoDB" id="20105at2759"/>
<accession>E0VNJ4</accession>
<dbReference type="Gene3D" id="3.40.50.150">
    <property type="entry name" value="Vaccinia Virus protein VP39"/>
    <property type="match status" value="1"/>
</dbReference>
<evidence type="ECO:0000256" key="3">
    <source>
        <dbReference type="ARBA" id="ARBA00022603"/>
    </source>
</evidence>
<dbReference type="CTD" id="8231771"/>
<proteinExistence type="inferred from homology"/>
<organism>
    <name type="scientific">Pediculus humanus subsp. corporis</name>
    <name type="common">Body louse</name>
    <dbReference type="NCBI Taxonomy" id="121224"/>
    <lineage>
        <taxon>Eukaryota</taxon>
        <taxon>Metazoa</taxon>
        <taxon>Ecdysozoa</taxon>
        <taxon>Arthropoda</taxon>
        <taxon>Hexapoda</taxon>
        <taxon>Insecta</taxon>
        <taxon>Pterygota</taxon>
        <taxon>Neoptera</taxon>
        <taxon>Paraneoptera</taxon>
        <taxon>Psocodea</taxon>
        <taxon>Troctomorpha</taxon>
        <taxon>Phthiraptera</taxon>
        <taxon>Anoplura</taxon>
        <taxon>Pediculidae</taxon>
        <taxon>Pediculus</taxon>
    </lineage>
</organism>
<reference evidence="9" key="1">
    <citation type="submission" date="2007-04" db="EMBL/GenBank/DDBJ databases">
        <title>Annotation of Pediculus humanus corporis strain USDA.</title>
        <authorList>
            <person name="Kirkness E."/>
            <person name="Hannick L."/>
            <person name="Hass B."/>
            <person name="Bruggner R."/>
            <person name="Lawson D."/>
            <person name="Bidwell S."/>
            <person name="Joardar V."/>
            <person name="Caler E."/>
            <person name="Walenz B."/>
            <person name="Inman J."/>
            <person name="Schobel S."/>
            <person name="Galinsky K."/>
            <person name="Amedeo P."/>
            <person name="Strausberg R."/>
        </authorList>
    </citation>
    <scope>NUCLEOTIDE SEQUENCE</scope>
    <source>
        <strain evidence="9">USDA</strain>
    </source>
</reference>
<name>E0VNJ4_PEDHC</name>
<sequence length="228" mass="25617">MSLKNLVVVGRRCKSFNSTEWLKRHNNDIYVEKAKKENYRCRSAFKLLEINDKYNLVKPGDVVLDVGASPGSWSQVLASKTNSNGKIDKSPKGTVIAIDISPIFPIEGVTILSNLDFTNESSQEKIKGITNGEKFDFIFSDMAPKSTGVKSLDQENIIKLLYSVLFFSVNNLKGGGGILLKIWDGQHERLVNDIKKFFNLLHFIKPKASYKSSSESYLLGREFKSIKT</sequence>
<dbReference type="HOGENOM" id="CLU_009422_4_2_1"/>
<evidence type="ECO:0000256" key="7">
    <source>
        <dbReference type="PIRSR" id="PIRSR005461-1"/>
    </source>
</evidence>
<protein>
    <recommendedName>
        <fullName evidence="6">rRNA methyltransferase 2, mitochondrial</fullName>
    </recommendedName>
</protein>
<dbReference type="InterPro" id="IPR029063">
    <property type="entry name" value="SAM-dependent_MTases_sf"/>
</dbReference>
<evidence type="ECO:0000256" key="1">
    <source>
        <dbReference type="ARBA" id="ARBA00009258"/>
    </source>
</evidence>
<feature type="active site" description="Proton acceptor" evidence="7">
    <location>
        <position position="181"/>
    </location>
</feature>
<dbReference type="STRING" id="121224.E0VNJ4"/>
<keyword evidence="5 7" id="KW-0949">S-adenosyl-L-methionine</keyword>
<dbReference type="GO" id="GO:0008650">
    <property type="term" value="F:rRNA (uridine-2'-O-)-methyltransferase activity"/>
    <property type="evidence" value="ECO:0007669"/>
    <property type="project" value="TreeGrafter"/>
</dbReference>
<dbReference type="AlphaFoldDB" id="E0VNJ4"/>
<dbReference type="InParanoid" id="E0VNJ4"/>
<keyword evidence="3" id="KW-0489">Methyltransferase</keyword>
<dbReference type="FunCoup" id="E0VNJ4">
    <property type="interactions" value="1595"/>
</dbReference>
<dbReference type="GO" id="GO:0005739">
    <property type="term" value="C:mitochondrion"/>
    <property type="evidence" value="ECO:0007669"/>
    <property type="project" value="TreeGrafter"/>
</dbReference>
<dbReference type="SUPFAM" id="SSF53335">
    <property type="entry name" value="S-adenosyl-L-methionine-dependent methyltransferases"/>
    <property type="match status" value="1"/>
</dbReference>
<evidence type="ECO:0000259" key="8">
    <source>
        <dbReference type="Pfam" id="PF01728"/>
    </source>
</evidence>
<dbReference type="InterPro" id="IPR015507">
    <property type="entry name" value="rRNA-MeTfrase_E"/>
</dbReference>
<dbReference type="Pfam" id="PF01728">
    <property type="entry name" value="FtsJ"/>
    <property type="match status" value="1"/>
</dbReference>
<dbReference type="PIRSF" id="PIRSF005461">
    <property type="entry name" value="23S_rRNA_mtase"/>
    <property type="match status" value="1"/>
</dbReference>
<dbReference type="HAMAP" id="MF_01547">
    <property type="entry name" value="RNA_methyltr_E"/>
    <property type="match status" value="1"/>
</dbReference>
<dbReference type="PANTHER" id="PTHR10920">
    <property type="entry name" value="RIBOSOMAL RNA METHYLTRANSFERASE"/>
    <property type="match status" value="1"/>
</dbReference>
<dbReference type="eggNOG" id="KOG4589">
    <property type="taxonomic scope" value="Eukaryota"/>
</dbReference>
<evidence type="ECO:0000256" key="6">
    <source>
        <dbReference type="ARBA" id="ARBA00041184"/>
    </source>
</evidence>
<keyword evidence="9" id="KW-0132">Cell division</keyword>
<evidence type="ECO:0000256" key="4">
    <source>
        <dbReference type="ARBA" id="ARBA00022679"/>
    </source>
</evidence>
<dbReference type="KEGG" id="phu:Phum_PHUM335450"/>
<reference evidence="9" key="2">
    <citation type="submission" date="2007-04" db="EMBL/GenBank/DDBJ databases">
        <title>The genome of the human body louse.</title>
        <authorList>
            <consortium name="The Human Body Louse Genome Consortium"/>
            <person name="Kirkness E."/>
            <person name="Walenz B."/>
            <person name="Hass B."/>
            <person name="Bruggner R."/>
            <person name="Strausberg R."/>
        </authorList>
    </citation>
    <scope>NUCLEOTIDE SEQUENCE</scope>
    <source>
        <strain evidence="9">USDA</strain>
    </source>
</reference>
<keyword evidence="9" id="KW-0131">Cell cycle</keyword>
<dbReference type="EnsemblMetazoa" id="PHUM335450-RA">
    <property type="protein sequence ID" value="PHUM335450-PA"/>
    <property type="gene ID" value="PHUM335450"/>
</dbReference>
<dbReference type="PANTHER" id="PTHR10920:SF18">
    <property type="entry name" value="RRNA METHYLTRANSFERASE 2, MITOCHONDRIAL"/>
    <property type="match status" value="1"/>
</dbReference>
<dbReference type="GO" id="GO:0051301">
    <property type="term" value="P:cell division"/>
    <property type="evidence" value="ECO:0007669"/>
    <property type="project" value="UniProtKB-KW"/>
</dbReference>
<evidence type="ECO:0000313" key="11">
    <source>
        <dbReference type="Proteomes" id="UP000009046"/>
    </source>
</evidence>
<gene>
    <name evidence="10" type="primary">8231771</name>
    <name evidence="9" type="ORF">Phum_PHUM335450</name>
</gene>
<evidence type="ECO:0000256" key="5">
    <source>
        <dbReference type="ARBA" id="ARBA00022691"/>
    </source>
</evidence>
<feature type="domain" description="Ribosomal RNA methyltransferase FtsJ" evidence="8">
    <location>
        <begin position="39"/>
        <end position="223"/>
    </location>
</feature>
<dbReference type="EMBL" id="DS235339">
    <property type="protein sequence ID" value="EEB14950.1"/>
    <property type="molecule type" value="Genomic_DNA"/>
</dbReference>
<dbReference type="VEuPathDB" id="VectorBase:PHUM335450"/>